<dbReference type="HOGENOM" id="CLU_2452008_0_0_9"/>
<dbReference type="EMBL" id="AGBB01000152">
    <property type="protein sequence ID" value="EGY79326.1"/>
    <property type="molecule type" value="Genomic_DNA"/>
</dbReference>
<gene>
    <name evidence="2" type="ORF">HMPREF9129_1545</name>
</gene>
<evidence type="ECO:0000313" key="2">
    <source>
        <dbReference type="EMBL" id="EGY79326.1"/>
    </source>
</evidence>
<dbReference type="Proteomes" id="UP000003422">
    <property type="component" value="Unassembled WGS sequence"/>
</dbReference>
<dbReference type="InterPro" id="IPR008254">
    <property type="entry name" value="Flavodoxin/NO_synth"/>
</dbReference>
<dbReference type="GO" id="GO:0016651">
    <property type="term" value="F:oxidoreductase activity, acting on NAD(P)H"/>
    <property type="evidence" value="ECO:0007669"/>
    <property type="project" value="UniProtKB-ARBA"/>
</dbReference>
<accession>G4D565</accession>
<dbReference type="PATRIC" id="fig|997350.3.peg.1481"/>
<proteinExistence type="predicted"/>
<comment type="caution">
    <text evidence="2">The sequence shown here is derived from an EMBL/GenBank/DDBJ whole genome shotgun (WGS) entry which is preliminary data.</text>
</comment>
<protein>
    <recommendedName>
        <fullName evidence="1">Flavodoxin-like domain-containing protein</fullName>
    </recommendedName>
</protein>
<dbReference type="Pfam" id="PF12641">
    <property type="entry name" value="Flavodoxin_3"/>
    <property type="match status" value="1"/>
</dbReference>
<organism evidence="2 3">
    <name type="scientific">Peptoniphilus indolicus ATCC 29427</name>
    <dbReference type="NCBI Taxonomy" id="997350"/>
    <lineage>
        <taxon>Bacteria</taxon>
        <taxon>Bacillati</taxon>
        <taxon>Bacillota</taxon>
        <taxon>Tissierellia</taxon>
        <taxon>Tissierellales</taxon>
        <taxon>Peptoniphilaceae</taxon>
        <taxon>Peptoniphilus</taxon>
    </lineage>
</organism>
<dbReference type="GO" id="GO:0010181">
    <property type="term" value="F:FMN binding"/>
    <property type="evidence" value="ECO:0007669"/>
    <property type="project" value="InterPro"/>
</dbReference>
<dbReference type="AlphaFoldDB" id="G4D565"/>
<keyword evidence="3" id="KW-1185">Reference proteome</keyword>
<evidence type="ECO:0000259" key="1">
    <source>
        <dbReference type="Pfam" id="PF12641"/>
    </source>
</evidence>
<sequence>MGAMPDSPHGMDVSKNLEDLLKNRNSLGYYKCPGLVDKKLIEKMRGFTGAIVPKKIKEKMIQTSIESRHATEEELQEAADYFYEKLNKI</sequence>
<name>G4D565_9FIRM</name>
<reference evidence="2 3" key="1">
    <citation type="submission" date="2011-06" db="EMBL/GenBank/DDBJ databases">
        <authorList>
            <person name="Muzny D."/>
            <person name="Qin X."/>
            <person name="Deng J."/>
            <person name="Jiang H."/>
            <person name="Liu Y."/>
            <person name="Qu J."/>
            <person name="Song X.-Z."/>
            <person name="Zhang L."/>
            <person name="Thornton R."/>
            <person name="Coyle M."/>
            <person name="Francisco L."/>
            <person name="Jackson L."/>
            <person name="Javaid M."/>
            <person name="Korchina V."/>
            <person name="Kovar C."/>
            <person name="Mata R."/>
            <person name="Mathew T."/>
            <person name="Ngo R."/>
            <person name="Nguyen L."/>
            <person name="Nguyen N."/>
            <person name="Okwuonu G."/>
            <person name="Ongeri F."/>
            <person name="Pham C."/>
            <person name="Simmons D."/>
            <person name="Wilczek-Boney K."/>
            <person name="Hale W."/>
            <person name="Jakkamsetti A."/>
            <person name="Pham P."/>
            <person name="Ruth R."/>
            <person name="San Lucas F."/>
            <person name="Warren J."/>
            <person name="Zhang J."/>
            <person name="Zhao Z."/>
            <person name="Zhou C."/>
            <person name="Zhu D."/>
            <person name="Lee S."/>
            <person name="Bess C."/>
            <person name="Blankenburg K."/>
            <person name="Forbes L."/>
            <person name="Fu Q."/>
            <person name="Gubbala S."/>
            <person name="Hirani K."/>
            <person name="Jayaseelan J.C."/>
            <person name="Lara F."/>
            <person name="Munidasa M."/>
            <person name="Palculict T."/>
            <person name="Patil S."/>
            <person name="Pu L.-L."/>
            <person name="Saada N."/>
            <person name="Tang L."/>
            <person name="Weissenberger G."/>
            <person name="Zhu Y."/>
            <person name="Hemphill L."/>
            <person name="Shang Y."/>
            <person name="Youmans B."/>
            <person name="Ayvaz T."/>
            <person name="Ross M."/>
            <person name="Santibanez J."/>
            <person name="Aqrawi P."/>
            <person name="Gross S."/>
            <person name="Joshi V."/>
            <person name="Fowler G."/>
            <person name="Nazareth L."/>
            <person name="Reid J."/>
            <person name="Worley K."/>
            <person name="Petrosino J."/>
            <person name="Highlander S."/>
            <person name="Gibbs R."/>
        </authorList>
    </citation>
    <scope>NUCLEOTIDE SEQUENCE [LARGE SCALE GENOMIC DNA]</scope>
    <source>
        <strain evidence="2 3">ATCC 29427</strain>
    </source>
</reference>
<dbReference type="STRING" id="997350.HMPREF9129_1545"/>
<feature type="domain" description="Flavodoxin-like" evidence="1">
    <location>
        <begin position="1"/>
        <end position="81"/>
    </location>
</feature>
<evidence type="ECO:0000313" key="3">
    <source>
        <dbReference type="Proteomes" id="UP000003422"/>
    </source>
</evidence>